<evidence type="ECO:0000313" key="7">
    <source>
        <dbReference type="Proteomes" id="UP000252415"/>
    </source>
</evidence>
<reference evidence="6 7" key="1">
    <citation type="submission" date="2018-07" db="EMBL/GenBank/DDBJ databases">
        <title>Genomic Encyclopedia of Type Strains, Phase III (KMG-III): the genomes of soil and plant-associated and newly described type strains.</title>
        <authorList>
            <person name="Whitman W."/>
        </authorList>
    </citation>
    <scope>NUCLEOTIDE SEQUENCE [LARGE SCALE GENOMIC DNA]</scope>
    <source>
        <strain evidence="6 7">CECT 7506</strain>
    </source>
</reference>
<dbReference type="GO" id="GO:0003677">
    <property type="term" value="F:DNA binding"/>
    <property type="evidence" value="ECO:0007669"/>
    <property type="project" value="UniProtKB-KW"/>
</dbReference>
<dbReference type="AlphaFoldDB" id="A0A368W9D8"/>
<evidence type="ECO:0000313" key="6">
    <source>
        <dbReference type="EMBL" id="RCW51061.1"/>
    </source>
</evidence>
<dbReference type="SUPFAM" id="SSF53335">
    <property type="entry name" value="S-adenosyl-L-methionine-dependent methyltransferases"/>
    <property type="match status" value="1"/>
</dbReference>
<dbReference type="InterPro" id="IPR000551">
    <property type="entry name" value="MerR-type_HTH_dom"/>
</dbReference>
<evidence type="ECO:0000256" key="4">
    <source>
        <dbReference type="ARBA" id="ARBA00023163"/>
    </source>
</evidence>
<keyword evidence="7" id="KW-1185">Reference proteome</keyword>
<sequence>MKVHEAAKLLGVTPRSLRFYEEKGLIKPHKEAVNGYRTYSDDDLLRLRWIVTLRELGMPVSAIIEALNSMDEPEAFICKIDGARASLYEEWVSATEALQALDETLLAWQQGGSAQLVHAEQTAERIRQNRKLRSSWSDQWNYNEIALRYGQDAPQATLEGELTAQQYEQALGRTVEWLDPRPGEPGLELGAGSGNLSVLLAAAGVKLTVIEQSTEMLSILRNRLPLVDAKQGNLLTLPLTSQSYSFIGCTFAMHHLNHSQQLLALEEMDRVLMPGGRIVITGLMSEQEPEQSVKHELPLVTTSSLPELVHSLEDNGYSVVTESLWGNTCILCAIKP</sequence>
<evidence type="ECO:0000256" key="2">
    <source>
        <dbReference type="ARBA" id="ARBA00023015"/>
    </source>
</evidence>
<dbReference type="PANTHER" id="PTHR30204">
    <property type="entry name" value="REDOX-CYCLING DRUG-SENSING TRANSCRIPTIONAL ACTIVATOR SOXR"/>
    <property type="match status" value="1"/>
</dbReference>
<organism evidence="6 7">
    <name type="scientific">Paenibacillus prosopidis</name>
    <dbReference type="NCBI Taxonomy" id="630520"/>
    <lineage>
        <taxon>Bacteria</taxon>
        <taxon>Bacillati</taxon>
        <taxon>Bacillota</taxon>
        <taxon>Bacilli</taxon>
        <taxon>Bacillales</taxon>
        <taxon>Paenibacillaceae</taxon>
        <taxon>Paenibacillus</taxon>
    </lineage>
</organism>
<dbReference type="Pfam" id="PF13411">
    <property type="entry name" value="MerR_1"/>
    <property type="match status" value="1"/>
</dbReference>
<dbReference type="EMBL" id="QPJD01000002">
    <property type="protein sequence ID" value="RCW51061.1"/>
    <property type="molecule type" value="Genomic_DNA"/>
</dbReference>
<dbReference type="InterPro" id="IPR041698">
    <property type="entry name" value="Methyltransf_25"/>
</dbReference>
<keyword evidence="2" id="KW-0805">Transcription regulation</keyword>
<dbReference type="CDD" id="cd00592">
    <property type="entry name" value="HTH_MerR-like"/>
    <property type="match status" value="1"/>
</dbReference>
<keyword evidence="3 6" id="KW-0238">DNA-binding</keyword>
<evidence type="ECO:0000256" key="1">
    <source>
        <dbReference type="ARBA" id="ARBA00022491"/>
    </source>
</evidence>
<feature type="domain" description="HTH merR-type" evidence="5">
    <location>
        <begin position="1"/>
        <end position="69"/>
    </location>
</feature>
<dbReference type="Proteomes" id="UP000252415">
    <property type="component" value="Unassembled WGS sequence"/>
</dbReference>
<dbReference type="RefSeq" id="WP_114378561.1">
    <property type="nucleotide sequence ID" value="NZ_QPJD01000002.1"/>
</dbReference>
<dbReference type="OrthoDB" id="465705at2"/>
<name>A0A368W9D8_9BACL</name>
<proteinExistence type="predicted"/>
<comment type="caution">
    <text evidence="6">The sequence shown here is derived from an EMBL/GenBank/DDBJ whole genome shotgun (WGS) entry which is preliminary data.</text>
</comment>
<dbReference type="InterPro" id="IPR047057">
    <property type="entry name" value="MerR_fam"/>
</dbReference>
<dbReference type="SUPFAM" id="SSF46955">
    <property type="entry name" value="Putative DNA-binding domain"/>
    <property type="match status" value="1"/>
</dbReference>
<dbReference type="Pfam" id="PF13649">
    <property type="entry name" value="Methyltransf_25"/>
    <property type="match status" value="1"/>
</dbReference>
<accession>A0A368W9D8</accession>
<dbReference type="InterPro" id="IPR029063">
    <property type="entry name" value="SAM-dependent_MTases_sf"/>
</dbReference>
<keyword evidence="4" id="KW-0804">Transcription</keyword>
<dbReference type="SMART" id="SM00422">
    <property type="entry name" value="HTH_MERR"/>
    <property type="match status" value="1"/>
</dbReference>
<evidence type="ECO:0000259" key="5">
    <source>
        <dbReference type="PROSITE" id="PS50937"/>
    </source>
</evidence>
<dbReference type="PROSITE" id="PS50937">
    <property type="entry name" value="HTH_MERR_2"/>
    <property type="match status" value="1"/>
</dbReference>
<dbReference type="CDD" id="cd02440">
    <property type="entry name" value="AdoMet_MTases"/>
    <property type="match status" value="1"/>
</dbReference>
<gene>
    <name evidence="6" type="ORF">DFP97_102254</name>
</gene>
<dbReference type="GO" id="GO:0003700">
    <property type="term" value="F:DNA-binding transcription factor activity"/>
    <property type="evidence" value="ECO:0007669"/>
    <property type="project" value="InterPro"/>
</dbReference>
<keyword evidence="1" id="KW-0678">Repressor</keyword>
<evidence type="ECO:0000256" key="3">
    <source>
        <dbReference type="ARBA" id="ARBA00023125"/>
    </source>
</evidence>
<dbReference type="PANTHER" id="PTHR30204:SF69">
    <property type="entry name" value="MERR-FAMILY TRANSCRIPTIONAL REGULATOR"/>
    <property type="match status" value="1"/>
</dbReference>
<protein>
    <submittedName>
        <fullName evidence="6">DNA-binding transcriptional MerR regulator</fullName>
    </submittedName>
</protein>
<dbReference type="Gene3D" id="3.40.50.150">
    <property type="entry name" value="Vaccinia Virus protein VP39"/>
    <property type="match status" value="1"/>
</dbReference>
<dbReference type="Gene3D" id="1.10.1660.10">
    <property type="match status" value="1"/>
</dbReference>
<dbReference type="PRINTS" id="PR00040">
    <property type="entry name" value="HTHMERR"/>
</dbReference>
<dbReference type="InterPro" id="IPR009061">
    <property type="entry name" value="DNA-bd_dom_put_sf"/>
</dbReference>